<name>A0AAV4UIF6_9ARAC</name>
<dbReference type="FunFam" id="2.40.30.110:FF:000004">
    <property type="entry name" value="Pyruvate dehydrogenase phosphatase regulatory subunit, mitochondrial"/>
    <property type="match status" value="1"/>
</dbReference>
<feature type="domain" description="FAD dependent oxidoreductase central" evidence="5">
    <location>
        <begin position="539"/>
        <end position="595"/>
    </location>
</feature>
<dbReference type="InterPro" id="IPR029043">
    <property type="entry name" value="GcvT/YgfZ_C"/>
</dbReference>
<comment type="similarity">
    <text evidence="1">Belongs to the GcvT family.</text>
</comment>
<dbReference type="GO" id="GO:0005739">
    <property type="term" value="C:mitochondrion"/>
    <property type="evidence" value="ECO:0007669"/>
    <property type="project" value="TreeGrafter"/>
</dbReference>
<feature type="domain" description="GCVT N-terminal" evidence="3">
    <location>
        <begin position="597"/>
        <end position="878"/>
    </location>
</feature>
<dbReference type="InterPro" id="IPR032503">
    <property type="entry name" value="FAO_M"/>
</dbReference>
<keyword evidence="6" id="KW-0670">Pyruvate</keyword>
<dbReference type="SUPFAM" id="SSF51905">
    <property type="entry name" value="FAD/NAD(P)-binding domain"/>
    <property type="match status" value="1"/>
</dbReference>
<accession>A0AAV4UIF6</accession>
<comment type="caution">
    <text evidence="6">The sequence shown here is derived from an EMBL/GenBank/DDBJ whole genome shotgun (WGS) entry which is preliminary data.</text>
</comment>
<evidence type="ECO:0000259" key="3">
    <source>
        <dbReference type="Pfam" id="PF01571"/>
    </source>
</evidence>
<dbReference type="EMBL" id="BPLQ01011354">
    <property type="protein sequence ID" value="GIY57573.1"/>
    <property type="molecule type" value="Genomic_DNA"/>
</dbReference>
<dbReference type="Pfam" id="PF01571">
    <property type="entry name" value="GCV_T"/>
    <property type="match status" value="1"/>
</dbReference>
<dbReference type="Gene3D" id="2.40.30.110">
    <property type="entry name" value="Aminomethyltransferase beta-barrel domains"/>
    <property type="match status" value="1"/>
</dbReference>
<dbReference type="Proteomes" id="UP001054837">
    <property type="component" value="Unassembled WGS sequence"/>
</dbReference>
<feature type="domain" description="Aminomethyltransferase C-terminal" evidence="4">
    <location>
        <begin position="897"/>
        <end position="987"/>
    </location>
</feature>
<dbReference type="InterPro" id="IPR036188">
    <property type="entry name" value="FAD/NAD-bd_sf"/>
</dbReference>
<dbReference type="Gene3D" id="3.30.70.1400">
    <property type="entry name" value="Aminomethyltransferase beta-barrel domains"/>
    <property type="match status" value="1"/>
</dbReference>
<dbReference type="InterPro" id="IPR028896">
    <property type="entry name" value="GcvT/YgfZ/DmdA"/>
</dbReference>
<dbReference type="Gene3D" id="3.30.9.10">
    <property type="entry name" value="D-Amino Acid Oxidase, subunit A, domain 2"/>
    <property type="match status" value="1"/>
</dbReference>
<dbReference type="SUPFAM" id="SSF101790">
    <property type="entry name" value="Aminomethyltransferase beta-barrel domain"/>
    <property type="match status" value="1"/>
</dbReference>
<dbReference type="InterPro" id="IPR006076">
    <property type="entry name" value="FAD-dep_OxRdtase"/>
</dbReference>
<feature type="domain" description="FAD dependent oxidoreductase" evidence="2">
    <location>
        <begin position="181"/>
        <end position="536"/>
    </location>
</feature>
<gene>
    <name evidence="6" type="primary">PDPR</name>
    <name evidence="6" type="ORF">CDAR_623301</name>
</gene>
<protein>
    <submittedName>
        <fullName evidence="6">Pyruvate dehydrogenase phosphatase regulatory subunit, mitochondrial</fullName>
    </submittedName>
</protein>
<evidence type="ECO:0000313" key="7">
    <source>
        <dbReference type="Proteomes" id="UP001054837"/>
    </source>
</evidence>
<dbReference type="SUPFAM" id="SSF54373">
    <property type="entry name" value="FAD-linked reductases, C-terminal domain"/>
    <property type="match status" value="1"/>
</dbReference>
<evidence type="ECO:0000259" key="2">
    <source>
        <dbReference type="Pfam" id="PF01266"/>
    </source>
</evidence>
<organism evidence="6 7">
    <name type="scientific">Caerostris darwini</name>
    <dbReference type="NCBI Taxonomy" id="1538125"/>
    <lineage>
        <taxon>Eukaryota</taxon>
        <taxon>Metazoa</taxon>
        <taxon>Ecdysozoa</taxon>
        <taxon>Arthropoda</taxon>
        <taxon>Chelicerata</taxon>
        <taxon>Arachnida</taxon>
        <taxon>Araneae</taxon>
        <taxon>Araneomorphae</taxon>
        <taxon>Entelegynae</taxon>
        <taxon>Araneoidea</taxon>
        <taxon>Araneidae</taxon>
        <taxon>Caerostris</taxon>
    </lineage>
</organism>
<dbReference type="InterPro" id="IPR027266">
    <property type="entry name" value="TrmE/GcvT-like"/>
</dbReference>
<dbReference type="InterPro" id="IPR006222">
    <property type="entry name" value="GCVT_N"/>
</dbReference>
<dbReference type="Pfam" id="PF08669">
    <property type="entry name" value="GCV_T_C"/>
    <property type="match status" value="1"/>
</dbReference>
<evidence type="ECO:0000256" key="1">
    <source>
        <dbReference type="ARBA" id="ARBA00008609"/>
    </source>
</evidence>
<reference evidence="6 7" key="1">
    <citation type="submission" date="2021-06" db="EMBL/GenBank/DDBJ databases">
        <title>Caerostris darwini draft genome.</title>
        <authorList>
            <person name="Kono N."/>
            <person name="Arakawa K."/>
        </authorList>
    </citation>
    <scope>NUCLEOTIDE SEQUENCE [LARGE SCALE GENOMIC DNA]</scope>
</reference>
<dbReference type="PANTHER" id="PTHR43757:SF15">
    <property type="entry name" value="PYRUVATE DEHYDROGENASE PHOSPHATASE REGULATORY SUBUNIT, MITOCHONDRIAL-LIKE"/>
    <property type="match status" value="1"/>
</dbReference>
<dbReference type="Pfam" id="PF01266">
    <property type="entry name" value="DAO"/>
    <property type="match status" value="1"/>
</dbReference>
<sequence>MSFEGEAAVVSTGDGVTCIGNFHCIIPDKKKKNTVRIYYTEDGNFSKKGSIIKLSGTLRNSMRRFIFHNIFDDLRKPKSSPNYNCQISREGFPKRFINSVFKCAKILYLKWAYLNSVDIKIKIRGLSMGSVSITNILLGRSIKRCIDLQLLSRTSTCLTFKSQVCFKSSFASNSVPHSAQVIICGAGATGNSVAYHMNENGWKDIIVLEQSKIGSGDSWRSCGIVGHFHSMSEGRMTTYSSELYKNLQNDGHEIGFIETGSVNVARTQERMIELTRIAAEARIHGISCDILEPKDIPKYHPFAKSDDLVGGIWVPSDGIVNPLSVCQALAKISQDRGVKYFEGCKVFEILTNGFKVTGVKTSLGVINCEYLVLCAGMWTRTLGVNCLPPFRVPTQPAENGYVITRPVPGLTPSTPLLRDYDACLYVRPYDTGFLVGGFPEKAKPLFTDKMPDYFAFQELPPNWEYFRPVYEEACFRVPILKQVDIHRYSTGPDTFTPDGHWILGETSEIDNLYVAAGMNVNAVQGAGGLGKELADWITTGEPKAYLLPFDIRRFIDFHNNAKFLRERVQEAVGHNYSIRHPLLNEFKTARKSRCSPLYTIQEQAGAVFGERMGFERVLYFDPSKPRDERMDPPKITFGKPEWFENVQEEYAACRERVGLIDMSSFTKFHLKSGGTEVVDFLQLLCSNDVDVPVGNIVSSGMQNDQGCYENDCLLLRRAHNCYFMMSPTAQQTRISEWMRRHMPKDASISMSDVTSMYTVLNIVGPKSRELMSELTRTEMDIAGFTCKKINVGYASEVLVMGFNNTGEPGYSLYIPSEYALHVYTNLLNAGKDYGIRNVGYYALRFLRIEKFIPFWAEELDSHTTPFEVGRGFKVKMQKDYFLGKPALQQQLDQGLKRRLVHFQLENHNPETDLWAWGRESIYRNGQYVGKTTSSGYGFTLGRVICLGFVHNFNERTREPQVVPTEFLTNDAHFEIEIAGKRYPAKASLHAPPIPIISMNGTSNRYTPKARLITHASTPDS</sequence>
<proteinExistence type="inferred from homology"/>
<evidence type="ECO:0000313" key="6">
    <source>
        <dbReference type="EMBL" id="GIY57573.1"/>
    </source>
</evidence>
<dbReference type="Gene3D" id="3.30.1360.120">
    <property type="entry name" value="Probable tRNA modification gtpase trme, domain 1"/>
    <property type="match status" value="1"/>
</dbReference>
<dbReference type="InterPro" id="IPR013977">
    <property type="entry name" value="GcvT_C"/>
</dbReference>
<evidence type="ECO:0000259" key="5">
    <source>
        <dbReference type="Pfam" id="PF16350"/>
    </source>
</evidence>
<dbReference type="FunFam" id="3.30.70.1400:FF:000003">
    <property type="entry name" value="Pyruvate dehydrogenase phosphatase regulatory subunit"/>
    <property type="match status" value="1"/>
</dbReference>
<evidence type="ECO:0000259" key="4">
    <source>
        <dbReference type="Pfam" id="PF08669"/>
    </source>
</evidence>
<dbReference type="PANTHER" id="PTHR43757">
    <property type="entry name" value="AMINOMETHYLTRANSFERASE"/>
    <property type="match status" value="1"/>
</dbReference>
<keyword evidence="7" id="KW-1185">Reference proteome</keyword>
<dbReference type="SUPFAM" id="SSF103025">
    <property type="entry name" value="Folate-binding domain"/>
    <property type="match status" value="1"/>
</dbReference>
<dbReference type="Pfam" id="PF16350">
    <property type="entry name" value="FAO_M"/>
    <property type="match status" value="1"/>
</dbReference>
<dbReference type="Gene3D" id="3.50.50.60">
    <property type="entry name" value="FAD/NAD(P)-binding domain"/>
    <property type="match status" value="1"/>
</dbReference>
<dbReference type="AlphaFoldDB" id="A0AAV4UIF6"/>